<feature type="compositionally biased region" description="Polar residues" evidence="1">
    <location>
        <begin position="748"/>
        <end position="765"/>
    </location>
</feature>
<feature type="compositionally biased region" description="Acidic residues" evidence="1">
    <location>
        <begin position="394"/>
        <end position="405"/>
    </location>
</feature>
<feature type="compositionally biased region" description="Basic and acidic residues" evidence="1">
    <location>
        <begin position="250"/>
        <end position="270"/>
    </location>
</feature>
<feature type="compositionally biased region" description="Basic and acidic residues" evidence="1">
    <location>
        <begin position="278"/>
        <end position="294"/>
    </location>
</feature>
<feature type="compositionally biased region" description="Low complexity" evidence="1">
    <location>
        <begin position="651"/>
        <end position="665"/>
    </location>
</feature>
<evidence type="ECO:0000313" key="3">
    <source>
        <dbReference type="Proteomes" id="UP001174936"/>
    </source>
</evidence>
<reference evidence="2" key="1">
    <citation type="submission" date="2023-06" db="EMBL/GenBank/DDBJ databases">
        <title>Genome-scale phylogeny and comparative genomics of the fungal order Sordariales.</title>
        <authorList>
            <consortium name="Lawrence Berkeley National Laboratory"/>
            <person name="Hensen N."/>
            <person name="Bonometti L."/>
            <person name="Westerberg I."/>
            <person name="Brannstrom I.O."/>
            <person name="Guillou S."/>
            <person name="Cros-Aarteil S."/>
            <person name="Calhoun S."/>
            <person name="Haridas S."/>
            <person name="Kuo A."/>
            <person name="Mondo S."/>
            <person name="Pangilinan J."/>
            <person name="Riley R."/>
            <person name="Labutti K."/>
            <person name="Andreopoulos B."/>
            <person name="Lipzen A."/>
            <person name="Chen C."/>
            <person name="Yanf M."/>
            <person name="Daum C."/>
            <person name="Ng V."/>
            <person name="Clum A."/>
            <person name="Steindorff A."/>
            <person name="Ohm R."/>
            <person name="Martin F."/>
            <person name="Silar P."/>
            <person name="Natvig D."/>
            <person name="Lalanne C."/>
            <person name="Gautier V."/>
            <person name="Ament-Velasquez S.L."/>
            <person name="Kruys A."/>
            <person name="Hutchinson M.I."/>
            <person name="Powell A.J."/>
            <person name="Barry K."/>
            <person name="Miller A.N."/>
            <person name="Grigoriev I.V."/>
            <person name="Debuchy R."/>
            <person name="Gladieux P."/>
            <person name="Thoren M.H."/>
            <person name="Johannesson H."/>
        </authorList>
    </citation>
    <scope>NUCLEOTIDE SEQUENCE</scope>
    <source>
        <strain evidence="2">SMH2532-1</strain>
    </source>
</reference>
<feature type="region of interest" description="Disordered" evidence="1">
    <location>
        <begin position="111"/>
        <end position="371"/>
    </location>
</feature>
<feature type="compositionally biased region" description="Basic and acidic residues" evidence="1">
    <location>
        <begin position="668"/>
        <end position="677"/>
    </location>
</feature>
<feature type="compositionally biased region" description="Polar residues" evidence="1">
    <location>
        <begin position="585"/>
        <end position="594"/>
    </location>
</feature>
<feature type="compositionally biased region" description="Basic and acidic residues" evidence="1">
    <location>
        <begin position="532"/>
        <end position="544"/>
    </location>
</feature>
<dbReference type="AlphaFoldDB" id="A0AA39XWA6"/>
<dbReference type="Proteomes" id="UP001174936">
    <property type="component" value="Unassembled WGS sequence"/>
</dbReference>
<feature type="compositionally biased region" description="Polar residues" evidence="1">
    <location>
        <begin position="567"/>
        <end position="576"/>
    </location>
</feature>
<keyword evidence="3" id="KW-1185">Reference proteome</keyword>
<feature type="region of interest" description="Disordered" evidence="1">
    <location>
        <begin position="74"/>
        <end position="93"/>
    </location>
</feature>
<dbReference type="EMBL" id="JAULSV010000006">
    <property type="protein sequence ID" value="KAK0641448.1"/>
    <property type="molecule type" value="Genomic_DNA"/>
</dbReference>
<feature type="region of interest" description="Disordered" evidence="1">
    <location>
        <begin position="527"/>
        <end position="829"/>
    </location>
</feature>
<feature type="compositionally biased region" description="Low complexity" evidence="1">
    <location>
        <begin position="548"/>
        <end position="560"/>
    </location>
</feature>
<accession>A0AA39XWA6</accession>
<feature type="compositionally biased region" description="Basic and acidic residues" evidence="1">
    <location>
        <begin position="204"/>
        <end position="236"/>
    </location>
</feature>
<feature type="region of interest" description="Disordered" evidence="1">
    <location>
        <begin position="392"/>
        <end position="415"/>
    </location>
</feature>
<feature type="compositionally biased region" description="Polar residues" evidence="1">
    <location>
        <begin position="634"/>
        <end position="650"/>
    </location>
</feature>
<organism evidence="2 3">
    <name type="scientific">Cercophora newfieldiana</name>
    <dbReference type="NCBI Taxonomy" id="92897"/>
    <lineage>
        <taxon>Eukaryota</taxon>
        <taxon>Fungi</taxon>
        <taxon>Dikarya</taxon>
        <taxon>Ascomycota</taxon>
        <taxon>Pezizomycotina</taxon>
        <taxon>Sordariomycetes</taxon>
        <taxon>Sordariomycetidae</taxon>
        <taxon>Sordariales</taxon>
        <taxon>Lasiosphaeriaceae</taxon>
        <taxon>Cercophora</taxon>
    </lineage>
</organism>
<sequence length="829" mass="89501">MKSGLTVDGNYTVGYFDIEPLNISKEQGSHKLAVSESLETDGSLAKEVDRAVSHLSEAASIISTHEFEQANLAQGSATHDVDDEGDSGDGILSMEDERVGNAATGAVEHLSEVDSDSDFEEGHRAAHGAGSDSGDRPQPWPLPEEAGDVMLERDEERGAGASKSEPYVTAQNGASDDTSSEHSDSPHSTNDDQVLPHEVGLGITHHEAVEHGSEHWDSSHDSEPEPHEDTLGRHDDQDLESAHAPAHAESPVERMPDSIEKDDVDVRDFRSSLSPSEMHADEYSHGVEGVERDGAIQIDINGAPSPSGDGHLEPHSSMLSPQMDDGSYPPNMENPEQQSDEISSHGPADNAPAIQSHLVPGGSTADSDSQAFFTPLASAGIRSPARLEQRTLADELDYADDDDSDYFGGDHEHHQSDAYDHAHMHEEHTVTVHDGLYTEGSHEQYQLGGPEEHTTTVEGQDTLFDYDDHSVDSSVARSESPILEHYGVGVEGESRAEAAADMATDMDDRIVATEVKAIYDAEDAEDLAGATRAEHDTSKHHWADETQSSLNESNSPSASLVTPPLRASQTPPTDVSQFDLHKDSPSSMTASPSANRGLAASRHNPGRPQTPTRESLESSSHEDEAEGIMPRDVTNMSWDARNSSTPRSLHSQSTISSAPSSPTQQHSLDNHDPDIRHSWQTSSNSYYTGRPRGDSTLTDNSGLGRFETMNKETPPPMPQWQAQESFTPGPPLGESYDEFRGREEILDTDTSPTSTQRSSNSTGGSLFQKMRSVFENPSISSSQRPASFSKSASASQRNSQFAADNEDDDDSDERSSLLNHGAGTRMSAN</sequence>
<gene>
    <name evidence="2" type="ORF">B0T16DRAFT_214638</name>
</gene>
<proteinExistence type="predicted"/>
<name>A0AA39XWA6_9PEZI</name>
<evidence type="ECO:0000256" key="1">
    <source>
        <dbReference type="SAM" id="MobiDB-lite"/>
    </source>
</evidence>
<comment type="caution">
    <text evidence="2">The sequence shown here is derived from an EMBL/GenBank/DDBJ whole genome shotgun (WGS) entry which is preliminary data.</text>
</comment>
<feature type="compositionally biased region" description="Polar residues" evidence="1">
    <location>
        <begin position="678"/>
        <end position="687"/>
    </location>
</feature>
<evidence type="ECO:0000313" key="2">
    <source>
        <dbReference type="EMBL" id="KAK0641448.1"/>
    </source>
</evidence>
<protein>
    <submittedName>
        <fullName evidence="2">Uncharacterized protein</fullName>
    </submittedName>
</protein>
<feature type="compositionally biased region" description="Polar residues" evidence="1">
    <location>
        <begin position="775"/>
        <end position="802"/>
    </location>
</feature>